<dbReference type="AlphaFoldDB" id="A0A373FFY9"/>
<accession>A0A373FFY9</accession>
<dbReference type="Proteomes" id="UP000261948">
    <property type="component" value="Unassembled WGS sequence"/>
</dbReference>
<sequence>MPQRWFELDGELFVPEAYRAWRAAREKAQALLNALPEPCPPELEAAAIAANLEAQRLEDLAYEAFDAYVSYHYGRSSA</sequence>
<evidence type="ECO:0000313" key="2">
    <source>
        <dbReference type="Proteomes" id="UP000261948"/>
    </source>
</evidence>
<organism evidence="1 2">
    <name type="scientific">Comamonas testosteroni</name>
    <name type="common">Pseudomonas testosteroni</name>
    <dbReference type="NCBI Taxonomy" id="285"/>
    <lineage>
        <taxon>Bacteria</taxon>
        <taxon>Pseudomonadati</taxon>
        <taxon>Pseudomonadota</taxon>
        <taxon>Betaproteobacteria</taxon>
        <taxon>Burkholderiales</taxon>
        <taxon>Comamonadaceae</taxon>
        <taxon>Comamonas</taxon>
    </lineage>
</organism>
<name>A0A373FFY9_COMTE</name>
<protein>
    <submittedName>
        <fullName evidence="1">Uncharacterized protein</fullName>
    </submittedName>
</protein>
<keyword evidence="2" id="KW-1185">Reference proteome</keyword>
<dbReference type="EMBL" id="QURR01000023">
    <property type="protein sequence ID" value="RGE42402.1"/>
    <property type="molecule type" value="Genomic_DNA"/>
</dbReference>
<gene>
    <name evidence="1" type="ORF">DZC30_16650</name>
</gene>
<comment type="caution">
    <text evidence="1">The sequence shown here is derived from an EMBL/GenBank/DDBJ whole genome shotgun (WGS) entry which is preliminary data.</text>
</comment>
<evidence type="ECO:0000313" key="1">
    <source>
        <dbReference type="EMBL" id="RGE42402.1"/>
    </source>
</evidence>
<proteinExistence type="predicted"/>
<reference evidence="1 2" key="1">
    <citation type="submission" date="2018-08" db="EMBL/GenBank/DDBJ databases">
        <title>Comamonas testosteroni strain SWCO2.</title>
        <authorList>
            <person name="Jiang N."/>
            <person name="Zhang X.Z."/>
        </authorList>
    </citation>
    <scope>NUCLEOTIDE SEQUENCE [LARGE SCALE GENOMIC DNA]</scope>
    <source>
        <strain evidence="1 2">SWCO2</strain>
    </source>
</reference>